<evidence type="ECO:0000313" key="1">
    <source>
        <dbReference type="EMBL" id="CYV66284.1"/>
    </source>
</evidence>
<reference evidence="1 2" key="1">
    <citation type="submission" date="2016-02" db="EMBL/GenBank/DDBJ databases">
        <authorList>
            <consortium name="Pathogen Informatics"/>
        </authorList>
    </citation>
    <scope>NUCLEOTIDE SEQUENCE [LARGE SCALE GENOMIC DNA]</scope>
    <source>
        <strain evidence="1 2">LSS64</strain>
    </source>
</reference>
<protein>
    <submittedName>
        <fullName evidence="1">Phage replication protein</fullName>
    </submittedName>
</protein>
<dbReference type="RefSeq" id="WP_044759975.1">
    <property type="nucleotide sequence ID" value="NZ_CEFC01000053.1"/>
</dbReference>
<dbReference type="Proteomes" id="UP000074850">
    <property type="component" value="Unassembled WGS sequence"/>
</dbReference>
<evidence type="ECO:0000313" key="2">
    <source>
        <dbReference type="Proteomes" id="UP000074850"/>
    </source>
</evidence>
<gene>
    <name evidence="1" type="ORF">ERS132426_02113</name>
</gene>
<proteinExistence type="predicted"/>
<dbReference type="EMBL" id="FIHM01000068">
    <property type="protein sequence ID" value="CYV66284.1"/>
    <property type="molecule type" value="Genomic_DNA"/>
</dbReference>
<sequence>MQHIARNTHENYSKINNHSAQNSELSLQAKGLLFVLMSNKDTWRPYIDQLSKRSKNGREAHRNAFEELKDGGYIRIYRKSLGRGRGIQNYPLVSDIPITDSYWEYWKEKVDDELSTGESSE</sequence>
<accession>A0A0Z8K5T4</accession>
<organism evidence="1 2">
    <name type="scientific">Streptococcus suis</name>
    <dbReference type="NCBI Taxonomy" id="1307"/>
    <lineage>
        <taxon>Bacteria</taxon>
        <taxon>Bacillati</taxon>
        <taxon>Bacillota</taxon>
        <taxon>Bacilli</taxon>
        <taxon>Lactobacillales</taxon>
        <taxon>Streptococcaceae</taxon>
        <taxon>Streptococcus</taxon>
    </lineage>
</organism>
<dbReference type="AlphaFoldDB" id="A0A0Z8K5T4"/>
<name>A0A0Z8K5T4_STRSU</name>